<dbReference type="InterPro" id="IPR036770">
    <property type="entry name" value="Ankyrin_rpt-contain_sf"/>
</dbReference>
<reference evidence="5" key="1">
    <citation type="submission" date="2021-02" db="EMBL/GenBank/DDBJ databases">
        <authorList>
            <person name="Dougan E. K."/>
            <person name="Rhodes N."/>
            <person name="Thang M."/>
            <person name="Chan C."/>
        </authorList>
    </citation>
    <scope>NUCLEOTIDE SEQUENCE</scope>
</reference>
<dbReference type="PROSITE" id="PS50297">
    <property type="entry name" value="ANK_REP_REGION"/>
    <property type="match status" value="2"/>
</dbReference>
<dbReference type="AlphaFoldDB" id="A0A812JVT7"/>
<dbReference type="SUPFAM" id="SSF48425">
    <property type="entry name" value="Sec7 domain"/>
    <property type="match status" value="1"/>
</dbReference>
<evidence type="ECO:0000313" key="5">
    <source>
        <dbReference type="EMBL" id="CAE7215331.1"/>
    </source>
</evidence>
<evidence type="ECO:0000256" key="3">
    <source>
        <dbReference type="PROSITE-ProRule" id="PRU00023"/>
    </source>
</evidence>
<evidence type="ECO:0000313" key="6">
    <source>
        <dbReference type="Proteomes" id="UP000649617"/>
    </source>
</evidence>
<dbReference type="SMART" id="SM00248">
    <property type="entry name" value="ANK"/>
    <property type="match status" value="2"/>
</dbReference>
<dbReference type="Proteomes" id="UP000649617">
    <property type="component" value="Unassembled WGS sequence"/>
</dbReference>
<dbReference type="Pfam" id="PF12796">
    <property type="entry name" value="Ank_2"/>
    <property type="match status" value="1"/>
</dbReference>
<feature type="repeat" description="ANK" evidence="3">
    <location>
        <begin position="81"/>
        <end position="114"/>
    </location>
</feature>
<evidence type="ECO:0000256" key="1">
    <source>
        <dbReference type="ARBA" id="ARBA00022737"/>
    </source>
</evidence>
<dbReference type="GO" id="GO:0032012">
    <property type="term" value="P:regulation of ARF protein signal transduction"/>
    <property type="evidence" value="ECO:0007669"/>
    <property type="project" value="InterPro"/>
</dbReference>
<keyword evidence="1" id="KW-0677">Repeat</keyword>
<name>A0A812JVT7_SYMPI</name>
<dbReference type="GO" id="GO:0085020">
    <property type="term" value="P:protein K6-linked ubiquitination"/>
    <property type="evidence" value="ECO:0007669"/>
    <property type="project" value="TreeGrafter"/>
</dbReference>
<feature type="domain" description="SEC7" evidence="4">
    <location>
        <begin position="224"/>
        <end position="436"/>
    </location>
</feature>
<dbReference type="Gene3D" id="1.10.1000.11">
    <property type="entry name" value="Arf Nucleotide-binding Site Opener,domain 2"/>
    <property type="match status" value="1"/>
</dbReference>
<dbReference type="InterPro" id="IPR000904">
    <property type="entry name" value="Sec7_dom"/>
</dbReference>
<dbReference type="InterPro" id="IPR035999">
    <property type="entry name" value="Sec7_dom_sf"/>
</dbReference>
<organism evidence="5 6">
    <name type="scientific">Symbiodinium pilosum</name>
    <name type="common">Dinoflagellate</name>
    <dbReference type="NCBI Taxonomy" id="2952"/>
    <lineage>
        <taxon>Eukaryota</taxon>
        <taxon>Sar</taxon>
        <taxon>Alveolata</taxon>
        <taxon>Dinophyceae</taxon>
        <taxon>Suessiales</taxon>
        <taxon>Symbiodiniaceae</taxon>
        <taxon>Symbiodinium</taxon>
    </lineage>
</organism>
<gene>
    <name evidence="5" type="primary">secG</name>
    <name evidence="5" type="ORF">SPIL2461_LOCUS2554</name>
</gene>
<dbReference type="PROSITE" id="PS50088">
    <property type="entry name" value="ANK_REPEAT"/>
    <property type="match status" value="2"/>
</dbReference>
<dbReference type="InterPro" id="IPR023394">
    <property type="entry name" value="Sec7_C_sf"/>
</dbReference>
<dbReference type="PROSITE" id="PS50190">
    <property type="entry name" value="SEC7"/>
    <property type="match status" value="1"/>
</dbReference>
<dbReference type="EMBL" id="CAJNIZ010002847">
    <property type="protein sequence ID" value="CAE7215331.1"/>
    <property type="molecule type" value="Genomic_DNA"/>
</dbReference>
<dbReference type="Pfam" id="PF01369">
    <property type="entry name" value="Sec7"/>
    <property type="match status" value="1"/>
</dbReference>
<dbReference type="GO" id="GO:0004842">
    <property type="term" value="F:ubiquitin-protein transferase activity"/>
    <property type="evidence" value="ECO:0007669"/>
    <property type="project" value="TreeGrafter"/>
</dbReference>
<dbReference type="GO" id="GO:0005085">
    <property type="term" value="F:guanyl-nucleotide exchange factor activity"/>
    <property type="evidence" value="ECO:0007669"/>
    <property type="project" value="InterPro"/>
</dbReference>
<keyword evidence="2 3" id="KW-0040">ANK repeat</keyword>
<accession>A0A812JVT7</accession>
<dbReference type="PANTHER" id="PTHR24171">
    <property type="entry name" value="ANKYRIN REPEAT DOMAIN-CONTAINING PROTEIN 39-RELATED"/>
    <property type="match status" value="1"/>
</dbReference>
<dbReference type="Gene3D" id="1.10.220.20">
    <property type="match status" value="1"/>
</dbReference>
<keyword evidence="6" id="KW-1185">Reference proteome</keyword>
<dbReference type="SUPFAM" id="SSF48403">
    <property type="entry name" value="Ankyrin repeat"/>
    <property type="match status" value="1"/>
</dbReference>
<evidence type="ECO:0000259" key="4">
    <source>
        <dbReference type="PROSITE" id="PS50190"/>
    </source>
</evidence>
<dbReference type="PANTHER" id="PTHR24171:SF11">
    <property type="entry name" value="26S PROTEASOME NON-ATPASE REGULATORY SUBUNIT 10"/>
    <property type="match status" value="1"/>
</dbReference>
<dbReference type="OrthoDB" id="194358at2759"/>
<dbReference type="Gene3D" id="1.25.40.20">
    <property type="entry name" value="Ankyrin repeat-containing domain"/>
    <property type="match status" value="1"/>
</dbReference>
<dbReference type="InterPro" id="IPR002110">
    <property type="entry name" value="Ankyrin_rpt"/>
</dbReference>
<evidence type="ECO:0000256" key="2">
    <source>
        <dbReference type="ARBA" id="ARBA00023043"/>
    </source>
</evidence>
<proteinExistence type="predicted"/>
<feature type="repeat" description="ANK" evidence="3">
    <location>
        <begin position="115"/>
        <end position="147"/>
    </location>
</feature>
<protein>
    <submittedName>
        <fullName evidence="5">SecG protein</fullName>
    </submittedName>
</protein>
<comment type="caution">
    <text evidence="5">The sequence shown here is derived from an EMBL/GenBank/DDBJ whole genome shotgun (WGS) entry which is preliminary data.</text>
</comment>
<sequence length="587" mass="64420">MGNRVFCSDAVCPKSSLHPGVESELFDDSSTCDPAGAVFTETLEELNEIDRFLLLFSSTRNLAGVRWLCLLGANPDSCDTNGTTCLHAACRSGAVSVVKELLDQRKQSIDATDASGWSPLHVAVFMGRRQVCVLLLQQGADPLLRTHRGQTPIELGSDVWLREAMQSYSEHQSQHSKKPWRPPQSLQSGLQDVQVSSRLRFEPFFVPRTPVFKDVASSDLQRLGKEIFNARPGQGLAFVVATGCIRDFPVELSAFLAQPGVCTEQVGQFLGEDFSLSQTLRLEFINSLRLLGTGVVSCLAKVFRAFVMPSELLKIDRLVDGVAQIWWRQHEQLAKKDAVETVHSRVTEDGAEVQGLELMRAVGSYDVLHQLMFAAVLLHWNLYAPLPPSQRITTDQWLQIGSGILPQPEEEVKGGSDKLSATKRIQSQIYNVIAHNFYPQLEMWKVRVPPAVPEATPTSAAQLEGFARLVAGGFPSLALAGAHRVVSYRHIRSIHSESTSMPLPAVQSPVASRVQSRDEGAVLTTSKSAPPGFRGLRSAFAGDEETPRGYQESPITVDPGFGSLDKAFLALHESFLFLSASPRPWAP</sequence>